<dbReference type="EMBL" id="BGZK01007827">
    <property type="protein sequence ID" value="GBP05766.1"/>
    <property type="molecule type" value="Genomic_DNA"/>
</dbReference>
<dbReference type="Proteomes" id="UP000299102">
    <property type="component" value="Unassembled WGS sequence"/>
</dbReference>
<accession>A0A4C1SUZ8</accession>
<evidence type="ECO:0000313" key="3">
    <source>
        <dbReference type="Proteomes" id="UP000299102"/>
    </source>
</evidence>
<organism evidence="2 3">
    <name type="scientific">Eumeta variegata</name>
    <name type="common">Bagworm moth</name>
    <name type="synonym">Eumeta japonica</name>
    <dbReference type="NCBI Taxonomy" id="151549"/>
    <lineage>
        <taxon>Eukaryota</taxon>
        <taxon>Metazoa</taxon>
        <taxon>Ecdysozoa</taxon>
        <taxon>Arthropoda</taxon>
        <taxon>Hexapoda</taxon>
        <taxon>Insecta</taxon>
        <taxon>Pterygota</taxon>
        <taxon>Neoptera</taxon>
        <taxon>Endopterygota</taxon>
        <taxon>Lepidoptera</taxon>
        <taxon>Glossata</taxon>
        <taxon>Ditrysia</taxon>
        <taxon>Tineoidea</taxon>
        <taxon>Psychidae</taxon>
        <taxon>Oiketicinae</taxon>
        <taxon>Eumeta</taxon>
    </lineage>
</organism>
<name>A0A4C1SUZ8_EUMVA</name>
<comment type="caution">
    <text evidence="2">The sequence shown here is derived from an EMBL/GenBank/DDBJ whole genome shotgun (WGS) entry which is preliminary data.</text>
</comment>
<dbReference type="STRING" id="151549.A0A4C1SUZ8"/>
<dbReference type="AlphaFoldDB" id="A0A4C1SUZ8"/>
<reference evidence="2 3" key="1">
    <citation type="journal article" date="2019" name="Commun. Biol.">
        <title>The bagworm genome reveals a unique fibroin gene that provides high tensile strength.</title>
        <authorList>
            <person name="Kono N."/>
            <person name="Nakamura H."/>
            <person name="Ohtoshi R."/>
            <person name="Tomita M."/>
            <person name="Numata K."/>
            <person name="Arakawa K."/>
        </authorList>
    </citation>
    <scope>NUCLEOTIDE SEQUENCE [LARGE SCALE GENOMIC DNA]</scope>
</reference>
<evidence type="ECO:0000313" key="2">
    <source>
        <dbReference type="EMBL" id="GBP05766.1"/>
    </source>
</evidence>
<gene>
    <name evidence="2" type="ORF">EVAR_70674_1</name>
</gene>
<feature type="region of interest" description="Disordered" evidence="1">
    <location>
        <begin position="87"/>
        <end position="106"/>
    </location>
</feature>
<protein>
    <submittedName>
        <fullName evidence="2">Uncharacterized protein</fullName>
    </submittedName>
</protein>
<proteinExistence type="predicted"/>
<keyword evidence="3" id="KW-1185">Reference proteome</keyword>
<sequence>MQKRSEAKQRKMQSMVALSAGAMSGMAGHAAGIGVIEEKILKTKVETTEVKTRYNRHSKKYSGSGQSNPLAQAAEIINGAFVDAVNEQRRQSEAKGNKETKPDSGEVEKVNVPVVLHLIPMRNLPLIKCSKCWTIKNWPICVNAPP</sequence>
<evidence type="ECO:0000256" key="1">
    <source>
        <dbReference type="SAM" id="MobiDB-lite"/>
    </source>
</evidence>